<organism evidence="1 2">
    <name type="scientific">Thermobifida halotolerans</name>
    <dbReference type="NCBI Taxonomy" id="483545"/>
    <lineage>
        <taxon>Bacteria</taxon>
        <taxon>Bacillati</taxon>
        <taxon>Actinomycetota</taxon>
        <taxon>Actinomycetes</taxon>
        <taxon>Streptosporangiales</taxon>
        <taxon>Nocardiopsidaceae</taxon>
        <taxon>Thermobifida</taxon>
    </lineage>
</organism>
<dbReference type="OrthoDB" id="4380123at2"/>
<dbReference type="Pfam" id="PF05742">
    <property type="entry name" value="TANGO2"/>
    <property type="match status" value="1"/>
</dbReference>
<dbReference type="Proteomes" id="UP000265719">
    <property type="component" value="Chromosome"/>
</dbReference>
<evidence type="ECO:0000313" key="1">
    <source>
        <dbReference type="EMBL" id="UOE21996.1"/>
    </source>
</evidence>
<dbReference type="KEGG" id="thao:NI17_011190"/>
<dbReference type="EMBL" id="CP063196">
    <property type="protein sequence ID" value="UOE21996.1"/>
    <property type="molecule type" value="Genomic_DNA"/>
</dbReference>
<sequence>MCTAIVGFDPSSPVPLLVAALRDEMTDRPFEGPDRHWPRWPRLIGGRDALAGGTWLAAAPPEAGTPRVAAVLNGRLDSLTAPGRRPVFDTTVPPGVARRSRGELPLRAAATGSLGLDGAELRAFDPFHLVVADPGRAALLSWDGATLVEREIPRGVSVVVNTGLDEDAPRAVRHRPLFEAVRPAPEESALRTAREVGEVWGEWVRLLDEAAEGGARTALGGTGEDDRSALVARIELADGRTWATGSITLLAATAHTLRYAFTDAPGDPAAWRMIR</sequence>
<reference evidence="1" key="1">
    <citation type="submission" date="2020-10" db="EMBL/GenBank/DDBJ databases">
        <title>De novo genome project of the cellulose decomposer Thermobifida halotolerans type strain.</title>
        <authorList>
            <person name="Nagy I."/>
            <person name="Horvath B."/>
            <person name="Kukolya J."/>
            <person name="Nagy I."/>
            <person name="Orsini M."/>
        </authorList>
    </citation>
    <scope>NUCLEOTIDE SEQUENCE</scope>
    <source>
        <strain evidence="1">DSM 44931</strain>
    </source>
</reference>
<keyword evidence="2" id="KW-1185">Reference proteome</keyword>
<gene>
    <name evidence="1" type="ORF">NI17_011190</name>
</gene>
<dbReference type="InterPro" id="IPR008551">
    <property type="entry name" value="TANGO2"/>
</dbReference>
<name>A0A399GAI3_9ACTN</name>
<proteinExistence type="predicted"/>
<dbReference type="PANTHER" id="PTHR17985">
    <property type="entry name" value="SER/THR-RICH PROTEIN T10 IN DGCR REGION"/>
    <property type="match status" value="1"/>
</dbReference>
<dbReference type="AlphaFoldDB" id="A0A399GAI3"/>
<dbReference type="RefSeq" id="WP_068690806.1">
    <property type="nucleotide sequence ID" value="NZ_CP063196.1"/>
</dbReference>
<accession>A0A399GAI3</accession>
<protein>
    <submittedName>
        <fullName evidence="1">NRDE family protein</fullName>
    </submittedName>
</protein>
<dbReference type="PANTHER" id="PTHR17985:SF8">
    <property type="entry name" value="TRANSPORT AND GOLGI ORGANIZATION PROTEIN 2 HOMOLOG"/>
    <property type="match status" value="1"/>
</dbReference>
<evidence type="ECO:0000313" key="2">
    <source>
        <dbReference type="Proteomes" id="UP000265719"/>
    </source>
</evidence>